<evidence type="ECO:0000256" key="2">
    <source>
        <dbReference type="ARBA" id="ARBA00022786"/>
    </source>
</evidence>
<accession>A0A9W7TTE1</accession>
<evidence type="ECO:0000313" key="5">
    <source>
        <dbReference type="Proteomes" id="UP001059041"/>
    </source>
</evidence>
<keyword evidence="2" id="KW-0833">Ubl conjugation pathway</keyword>
<organism evidence="4 5">
    <name type="scientific">Triplophysa rosa</name>
    <name type="common">Cave loach</name>
    <dbReference type="NCBI Taxonomy" id="992332"/>
    <lineage>
        <taxon>Eukaryota</taxon>
        <taxon>Metazoa</taxon>
        <taxon>Chordata</taxon>
        <taxon>Craniata</taxon>
        <taxon>Vertebrata</taxon>
        <taxon>Euteleostomi</taxon>
        <taxon>Actinopterygii</taxon>
        <taxon>Neopterygii</taxon>
        <taxon>Teleostei</taxon>
        <taxon>Ostariophysi</taxon>
        <taxon>Cypriniformes</taxon>
        <taxon>Nemacheilidae</taxon>
        <taxon>Triplophysa</taxon>
    </lineage>
</organism>
<dbReference type="Proteomes" id="UP001059041">
    <property type="component" value="Linkage Group LG13"/>
</dbReference>
<name>A0A9W7TTE1_TRIRA</name>
<evidence type="ECO:0000256" key="1">
    <source>
        <dbReference type="ARBA" id="ARBA00022679"/>
    </source>
</evidence>
<dbReference type="InterPro" id="IPR000569">
    <property type="entry name" value="HECT_dom"/>
</dbReference>
<keyword evidence="1" id="KW-0808">Transferase</keyword>
<reference evidence="4" key="1">
    <citation type="submission" date="2021-02" db="EMBL/GenBank/DDBJ databases">
        <title>Comparative genomics reveals that relaxation of natural selection precedes convergent phenotypic evolution of cavefish.</title>
        <authorList>
            <person name="Peng Z."/>
        </authorList>
    </citation>
    <scope>NUCLEOTIDE SEQUENCE</scope>
    <source>
        <tissue evidence="4">Muscle</tissue>
    </source>
</reference>
<evidence type="ECO:0000259" key="3">
    <source>
        <dbReference type="Pfam" id="PF00632"/>
    </source>
</evidence>
<dbReference type="Gene3D" id="3.30.2410.10">
    <property type="entry name" value="Hect, E3 ligase catalytic domain"/>
    <property type="match status" value="1"/>
</dbReference>
<evidence type="ECO:0000313" key="4">
    <source>
        <dbReference type="EMBL" id="KAI7802088.1"/>
    </source>
</evidence>
<feature type="domain" description="HECT" evidence="3">
    <location>
        <begin position="10"/>
        <end position="265"/>
    </location>
</feature>
<dbReference type="Pfam" id="PF00632">
    <property type="entry name" value="HECT"/>
    <property type="match status" value="1"/>
</dbReference>
<protein>
    <recommendedName>
        <fullName evidence="3">HECT domain-containing protein</fullName>
    </recommendedName>
</protein>
<dbReference type="GO" id="GO:0004842">
    <property type="term" value="F:ubiquitin-protein transferase activity"/>
    <property type="evidence" value="ECO:0007669"/>
    <property type="project" value="InterPro"/>
</dbReference>
<proteinExistence type="predicted"/>
<dbReference type="AlphaFoldDB" id="A0A9W7TTE1"/>
<keyword evidence="5" id="KW-1185">Reference proteome</keyword>
<dbReference type="InterPro" id="IPR035983">
    <property type="entry name" value="Hect_E3_ubiquitin_ligase"/>
</dbReference>
<dbReference type="SUPFAM" id="SSF56204">
    <property type="entry name" value="Hect, E3 ligase catalytic domain"/>
    <property type="match status" value="1"/>
</dbReference>
<comment type="caution">
    <text evidence="4">The sequence shown here is derived from an EMBL/GenBank/DDBJ whole genome shotgun (WGS) entry which is preliminary data.</text>
</comment>
<sequence length="267" mass="30686">MAEKKTRKIEIGWFHEAEGEDMRVPSLSPKWQEEDWKSIGRILAKGYKDHRYFPTRLATAFTVALIFGEHSVTDEIMIDSFLLYLSQSERELVSLALKEDLFGDDRDELLDLLDRLGVTIMPTQQNLKELLLKAGHKQIIQLPKYALDNMSGEAKQIFRETFNNPVDVLQMYEDKRPTTRRFLKLLDVSPQTQAESKCLRFLQQYIRGLDGVGLRKMLRFVTGSDVVCVNEIKVIFTSLDGLARRPVAHTCGPVLELPCTYSSYPEL</sequence>
<gene>
    <name evidence="4" type="ORF">IRJ41_024668</name>
</gene>
<dbReference type="EMBL" id="JAFHDT010000013">
    <property type="protein sequence ID" value="KAI7802088.1"/>
    <property type="molecule type" value="Genomic_DNA"/>
</dbReference>